<dbReference type="InterPro" id="IPR011006">
    <property type="entry name" value="CheY-like_superfamily"/>
</dbReference>
<evidence type="ECO:0000259" key="8">
    <source>
        <dbReference type="PROSITE" id="PS50110"/>
    </source>
</evidence>
<dbReference type="Gene3D" id="3.40.50.2300">
    <property type="match status" value="1"/>
</dbReference>
<comment type="caution">
    <text evidence="9">The sequence shown here is derived from an EMBL/GenBank/DDBJ whole genome shotgun (WGS) entry which is preliminary data.</text>
</comment>
<dbReference type="PANTHER" id="PTHR48111">
    <property type="entry name" value="REGULATOR OF RPOS"/>
    <property type="match status" value="1"/>
</dbReference>
<evidence type="ECO:0000256" key="6">
    <source>
        <dbReference type="PROSITE-ProRule" id="PRU00169"/>
    </source>
</evidence>
<dbReference type="PANTHER" id="PTHR48111:SF1">
    <property type="entry name" value="TWO-COMPONENT RESPONSE REGULATOR ORR33"/>
    <property type="match status" value="1"/>
</dbReference>
<dbReference type="Proteomes" id="UP000620670">
    <property type="component" value="Unassembled WGS sequence"/>
</dbReference>
<accession>A0ABS0Y192</accession>
<keyword evidence="1 6" id="KW-0597">Phosphoprotein</keyword>
<keyword evidence="10" id="KW-1185">Reference proteome</keyword>
<dbReference type="SUPFAM" id="SSF46894">
    <property type="entry name" value="C-terminal effector domain of the bipartite response regulators"/>
    <property type="match status" value="1"/>
</dbReference>
<keyword evidence="3" id="KW-0805">Transcription regulation</keyword>
<keyword evidence="5" id="KW-0804">Transcription</keyword>
<protein>
    <submittedName>
        <fullName evidence="9">Response regulator</fullName>
    </submittedName>
</protein>
<evidence type="ECO:0000256" key="5">
    <source>
        <dbReference type="ARBA" id="ARBA00023163"/>
    </source>
</evidence>
<dbReference type="Pfam" id="PF00072">
    <property type="entry name" value="Response_reg"/>
    <property type="match status" value="1"/>
</dbReference>
<evidence type="ECO:0000313" key="9">
    <source>
        <dbReference type="EMBL" id="MBJ6126074.1"/>
    </source>
</evidence>
<dbReference type="InterPro" id="IPR039420">
    <property type="entry name" value="WalR-like"/>
</dbReference>
<organism evidence="9 10">
    <name type="scientific">Microvirga splendida</name>
    <dbReference type="NCBI Taxonomy" id="2795727"/>
    <lineage>
        <taxon>Bacteria</taxon>
        <taxon>Pseudomonadati</taxon>
        <taxon>Pseudomonadota</taxon>
        <taxon>Alphaproteobacteria</taxon>
        <taxon>Hyphomicrobiales</taxon>
        <taxon>Methylobacteriaceae</taxon>
        <taxon>Microvirga</taxon>
    </lineage>
</organism>
<dbReference type="Pfam" id="PF00196">
    <property type="entry name" value="GerE"/>
    <property type="match status" value="1"/>
</dbReference>
<dbReference type="InterPro" id="IPR036388">
    <property type="entry name" value="WH-like_DNA-bd_sf"/>
</dbReference>
<dbReference type="InterPro" id="IPR001789">
    <property type="entry name" value="Sig_transdc_resp-reg_receiver"/>
</dbReference>
<dbReference type="InterPro" id="IPR016032">
    <property type="entry name" value="Sig_transdc_resp-reg_C-effctor"/>
</dbReference>
<name>A0ABS0Y192_9HYPH</name>
<dbReference type="RefSeq" id="WP_199049328.1">
    <property type="nucleotide sequence ID" value="NZ_JAELXT010000010.1"/>
</dbReference>
<dbReference type="SMART" id="SM00448">
    <property type="entry name" value="REC"/>
    <property type="match status" value="1"/>
</dbReference>
<sequence>MMMTTQKTILCVEDENDLRGDIAEELEAAKYRVLQAANGSEALALLERHRPDLVLCDITMPGLGGYDVLKALREQGNMVDVPFIFLTALAERNDVLTGKQAGADDYLVKPIDYEILLATVAARLDQVARVQTSAVHRAEESWQEVLKASQGRTVDALDKATFAFDRFLVGVVIVDETGAVRVMNKEAQRILAEEDGLGAAQGILKGSVAKQNSKLYSAIEKAFEEETLDEIISFPRLSGGRPYLVLIPGQRFSPEERPEAVVLLVIDTEQRAKVSGDTLVRLYNLTPSETRVALMLIDGKRLDQIAEELEVAQTTVVFHLKNLFRKTDTNRQADLVRVLLSVPLRTAAD</sequence>
<evidence type="ECO:0000256" key="1">
    <source>
        <dbReference type="ARBA" id="ARBA00022553"/>
    </source>
</evidence>
<gene>
    <name evidence="9" type="ORF">JAO75_11735</name>
</gene>
<dbReference type="SMART" id="SM00421">
    <property type="entry name" value="HTH_LUXR"/>
    <property type="match status" value="1"/>
</dbReference>
<evidence type="ECO:0000256" key="2">
    <source>
        <dbReference type="ARBA" id="ARBA00023012"/>
    </source>
</evidence>
<dbReference type="PRINTS" id="PR00038">
    <property type="entry name" value="HTHLUXR"/>
</dbReference>
<feature type="domain" description="Response regulatory" evidence="8">
    <location>
        <begin position="8"/>
        <end position="124"/>
    </location>
</feature>
<proteinExistence type="predicted"/>
<evidence type="ECO:0000256" key="4">
    <source>
        <dbReference type="ARBA" id="ARBA00023125"/>
    </source>
</evidence>
<evidence type="ECO:0000259" key="7">
    <source>
        <dbReference type="PROSITE" id="PS50043"/>
    </source>
</evidence>
<reference evidence="10" key="1">
    <citation type="submission" date="2020-12" db="EMBL/GenBank/DDBJ databases">
        <title>Hymenobacter sp.</title>
        <authorList>
            <person name="Kim M.K."/>
        </authorList>
    </citation>
    <scope>NUCLEOTIDE SEQUENCE [LARGE SCALE GENOMIC DNA]</scope>
    <source>
        <strain evidence="10">BT325</strain>
    </source>
</reference>
<dbReference type="PROSITE" id="PS50043">
    <property type="entry name" value="HTH_LUXR_2"/>
    <property type="match status" value="1"/>
</dbReference>
<evidence type="ECO:0000313" key="10">
    <source>
        <dbReference type="Proteomes" id="UP000620670"/>
    </source>
</evidence>
<dbReference type="InterPro" id="IPR000792">
    <property type="entry name" value="Tscrpt_reg_LuxR_C"/>
</dbReference>
<dbReference type="EMBL" id="JAELXT010000010">
    <property type="protein sequence ID" value="MBJ6126074.1"/>
    <property type="molecule type" value="Genomic_DNA"/>
</dbReference>
<evidence type="ECO:0000256" key="3">
    <source>
        <dbReference type="ARBA" id="ARBA00023015"/>
    </source>
</evidence>
<keyword evidence="2" id="KW-0902">Two-component regulatory system</keyword>
<keyword evidence="4" id="KW-0238">DNA-binding</keyword>
<dbReference type="CDD" id="cd17574">
    <property type="entry name" value="REC_OmpR"/>
    <property type="match status" value="1"/>
</dbReference>
<feature type="modified residue" description="4-aspartylphosphate" evidence="6">
    <location>
        <position position="57"/>
    </location>
</feature>
<dbReference type="PROSITE" id="PS50110">
    <property type="entry name" value="RESPONSE_REGULATORY"/>
    <property type="match status" value="1"/>
</dbReference>
<feature type="domain" description="HTH luxR-type" evidence="7">
    <location>
        <begin position="278"/>
        <end position="343"/>
    </location>
</feature>
<dbReference type="SUPFAM" id="SSF52172">
    <property type="entry name" value="CheY-like"/>
    <property type="match status" value="1"/>
</dbReference>
<dbReference type="Gene3D" id="1.10.10.10">
    <property type="entry name" value="Winged helix-like DNA-binding domain superfamily/Winged helix DNA-binding domain"/>
    <property type="match status" value="1"/>
</dbReference>